<evidence type="ECO:0000259" key="1">
    <source>
        <dbReference type="SMART" id="SM00986"/>
    </source>
</evidence>
<keyword evidence="3" id="KW-1185">Reference proteome</keyword>
<dbReference type="InterPro" id="IPR005122">
    <property type="entry name" value="Uracil-DNA_glycosylase-like"/>
</dbReference>
<dbReference type="RefSeq" id="WP_163632328.1">
    <property type="nucleotide sequence ID" value="NZ_JAAAMI010000001.1"/>
</dbReference>
<dbReference type="CDD" id="cd10033">
    <property type="entry name" value="UDG_like"/>
    <property type="match status" value="1"/>
</dbReference>
<dbReference type="PANTHER" id="PTHR42160:SF1">
    <property type="entry name" value="URACIL-DNA GLYCOSYLASE SUPERFAMILY PROTEIN"/>
    <property type="match status" value="1"/>
</dbReference>
<dbReference type="SMART" id="SM00987">
    <property type="entry name" value="UreE_C"/>
    <property type="match status" value="1"/>
</dbReference>
<dbReference type="Pfam" id="PF03167">
    <property type="entry name" value="UDG"/>
    <property type="match status" value="1"/>
</dbReference>
<reference evidence="2 3" key="1">
    <citation type="submission" date="2020-01" db="EMBL/GenBank/DDBJ databases">
        <title>Muricauda sediminis sp.nov. 40Bstr401.</title>
        <authorList>
            <person name="Xue Z."/>
            <person name="Zhu S."/>
            <person name="Ren N."/>
            <person name="Chen T."/>
            <person name="Chen X."/>
            <person name="Chen J."/>
            <person name="Yang J."/>
        </authorList>
    </citation>
    <scope>NUCLEOTIDE SEQUENCE [LARGE SCALE GENOMIC DNA]</scope>
    <source>
        <strain evidence="2 3">40Bstr401</strain>
    </source>
</reference>
<sequence>MNELLQQIRNCTLCQEHLPLGPRPIVAANPKARILIIGHAPGTKVHETGMPWDDPSGKQLRNWMGVTDTEFYDETKIAQMPMGFCYPGKGKSGDLPPRPECAPQWHQKVLKGMPHLKLTLLIGQYAQKHYLGDLMEKNLTETVRNYKAYLPQYFVLPHPSPRNRFWLSKNPWFENEVLPVLRQKVMDQLKSAIQKSNI</sequence>
<feature type="domain" description="Uracil-DNA glycosylase-like" evidence="1">
    <location>
        <begin position="25"/>
        <end position="182"/>
    </location>
</feature>
<accession>A0A6I5KND0</accession>
<dbReference type="EMBL" id="JAAAMI010000001">
    <property type="protein sequence ID" value="NDV41997.1"/>
    <property type="molecule type" value="Genomic_DNA"/>
</dbReference>
<dbReference type="SMART" id="SM00986">
    <property type="entry name" value="UDG"/>
    <property type="match status" value="1"/>
</dbReference>
<evidence type="ECO:0000313" key="3">
    <source>
        <dbReference type="Proteomes" id="UP000468707"/>
    </source>
</evidence>
<dbReference type="AlphaFoldDB" id="A0A6I5KND0"/>
<dbReference type="InterPro" id="IPR036895">
    <property type="entry name" value="Uracil-DNA_glycosylase-like_sf"/>
</dbReference>
<proteinExistence type="predicted"/>
<dbReference type="PANTHER" id="PTHR42160">
    <property type="entry name" value="URACIL-DNA GLYCOSYLASE SUPERFAMILY PROTEIN"/>
    <property type="match status" value="1"/>
</dbReference>
<dbReference type="InterPro" id="IPR047124">
    <property type="entry name" value="HI_0220.2"/>
</dbReference>
<organism evidence="2 3">
    <name type="scientific">Flagellimonas sediminis</name>
    <dbReference type="NCBI Taxonomy" id="2696468"/>
    <lineage>
        <taxon>Bacteria</taxon>
        <taxon>Pseudomonadati</taxon>
        <taxon>Bacteroidota</taxon>
        <taxon>Flavobacteriia</taxon>
        <taxon>Flavobacteriales</taxon>
        <taxon>Flavobacteriaceae</taxon>
        <taxon>Flagellimonas</taxon>
    </lineage>
</organism>
<dbReference type="Proteomes" id="UP000468707">
    <property type="component" value="Unassembled WGS sequence"/>
</dbReference>
<protein>
    <submittedName>
        <fullName evidence="2">Uracil-DNA glycosylase family protein</fullName>
    </submittedName>
</protein>
<dbReference type="SUPFAM" id="SSF52141">
    <property type="entry name" value="Uracil-DNA glycosylase-like"/>
    <property type="match status" value="1"/>
</dbReference>
<name>A0A6I5KND0_9FLAO</name>
<dbReference type="Gene3D" id="3.40.470.10">
    <property type="entry name" value="Uracil-DNA glycosylase-like domain"/>
    <property type="match status" value="1"/>
</dbReference>
<comment type="caution">
    <text evidence="2">The sequence shown here is derived from an EMBL/GenBank/DDBJ whole genome shotgun (WGS) entry which is preliminary data.</text>
</comment>
<evidence type="ECO:0000313" key="2">
    <source>
        <dbReference type="EMBL" id="NDV41997.1"/>
    </source>
</evidence>
<gene>
    <name evidence="2" type="ORF">GTK07_01555</name>
</gene>